<gene>
    <name evidence="1" type="ORF">Tco_1093655</name>
</gene>
<dbReference type="InterPro" id="IPR010137">
    <property type="entry name" value="Lipid_A_LpxA"/>
</dbReference>
<protein>
    <submittedName>
        <fullName evidence="1">Probable acyl-[acyl-carrier-protein]--UDP-N-acetylglucosamine O-acyltransferase, mitochondrial isoform X2</fullName>
    </submittedName>
</protein>
<dbReference type="SUPFAM" id="SSF51161">
    <property type="entry name" value="Trimeric LpxA-like enzymes"/>
    <property type="match status" value="1"/>
</dbReference>
<sequence length="168" mass="18779">MQVWRVPLRKVNQSYVIATSTRLTSLSGAIVGDNLPGKMIIGCNNVIGHHVVVGIKCQDMKYTVASNECFLEVGDNNEIMEHVIGDNNLIIGSCHIAHDCKVDSNNIFANNTLLAGHVLVEVPSISLAKVQWYLGVISVVGEQRRVERDHWRMVYVVARLVLDYYVEF</sequence>
<dbReference type="EMBL" id="BQNB010020646">
    <property type="protein sequence ID" value="GJT98137.1"/>
    <property type="molecule type" value="Genomic_DNA"/>
</dbReference>
<evidence type="ECO:0000313" key="2">
    <source>
        <dbReference type="Proteomes" id="UP001151760"/>
    </source>
</evidence>
<dbReference type="Proteomes" id="UP001151760">
    <property type="component" value="Unassembled WGS sequence"/>
</dbReference>
<dbReference type="Pfam" id="PF01159">
    <property type="entry name" value="Ribosomal_L6e"/>
    <property type="match status" value="1"/>
</dbReference>
<evidence type="ECO:0000313" key="1">
    <source>
        <dbReference type="EMBL" id="GJT98137.1"/>
    </source>
</evidence>
<accession>A0ABQ5IFQ6</accession>
<proteinExistence type="predicted"/>
<dbReference type="PANTHER" id="PTHR43480:SF1">
    <property type="entry name" value="ACYL-[ACYL-CARRIER-PROTEIN]--UDP-N-ACETYLGLUCOSAMINE O-ACYLTRANSFERASE, MITOCHONDRIAL-RELATED"/>
    <property type="match status" value="1"/>
</dbReference>
<organism evidence="1 2">
    <name type="scientific">Tanacetum coccineum</name>
    <dbReference type="NCBI Taxonomy" id="301880"/>
    <lineage>
        <taxon>Eukaryota</taxon>
        <taxon>Viridiplantae</taxon>
        <taxon>Streptophyta</taxon>
        <taxon>Embryophyta</taxon>
        <taxon>Tracheophyta</taxon>
        <taxon>Spermatophyta</taxon>
        <taxon>Magnoliopsida</taxon>
        <taxon>eudicotyledons</taxon>
        <taxon>Gunneridae</taxon>
        <taxon>Pentapetalae</taxon>
        <taxon>asterids</taxon>
        <taxon>campanulids</taxon>
        <taxon>Asterales</taxon>
        <taxon>Asteraceae</taxon>
        <taxon>Asteroideae</taxon>
        <taxon>Anthemideae</taxon>
        <taxon>Anthemidinae</taxon>
        <taxon>Tanacetum</taxon>
    </lineage>
</organism>
<comment type="caution">
    <text evidence="1">The sequence shown here is derived from an EMBL/GenBank/DDBJ whole genome shotgun (WGS) entry which is preliminary data.</text>
</comment>
<name>A0ABQ5IFQ6_9ASTR</name>
<dbReference type="Gene3D" id="2.160.10.10">
    <property type="entry name" value="Hexapeptide repeat proteins"/>
    <property type="match status" value="1"/>
</dbReference>
<dbReference type="InterPro" id="IPR011004">
    <property type="entry name" value="Trimer_LpxA-like_sf"/>
</dbReference>
<dbReference type="PANTHER" id="PTHR43480">
    <property type="entry name" value="ACYL-[ACYL-CARRIER-PROTEIN]--UDP-N-ACETYLGLUCOSAMINE O-ACYLTRANSFERASE"/>
    <property type="match status" value="1"/>
</dbReference>
<reference evidence="1" key="2">
    <citation type="submission" date="2022-01" db="EMBL/GenBank/DDBJ databases">
        <authorList>
            <person name="Yamashiro T."/>
            <person name="Shiraishi A."/>
            <person name="Satake H."/>
            <person name="Nakayama K."/>
        </authorList>
    </citation>
    <scope>NUCLEOTIDE SEQUENCE</scope>
</reference>
<reference evidence="1" key="1">
    <citation type="journal article" date="2022" name="Int. J. Mol. Sci.">
        <title>Draft Genome of Tanacetum Coccineum: Genomic Comparison of Closely Related Tanacetum-Family Plants.</title>
        <authorList>
            <person name="Yamashiro T."/>
            <person name="Shiraishi A."/>
            <person name="Nakayama K."/>
            <person name="Satake H."/>
        </authorList>
    </citation>
    <scope>NUCLEOTIDE SEQUENCE</scope>
</reference>
<dbReference type="InterPro" id="IPR000915">
    <property type="entry name" value="60S_ribosomal_eL6"/>
</dbReference>
<keyword evidence="2" id="KW-1185">Reference proteome</keyword>